<dbReference type="EMBL" id="AZHA01000010">
    <property type="protein sequence ID" value="OAA44729.1"/>
    <property type="molecule type" value="Genomic_DNA"/>
</dbReference>
<feature type="compositionally biased region" description="Polar residues" evidence="1">
    <location>
        <begin position="123"/>
        <end position="134"/>
    </location>
</feature>
<feature type="compositionally biased region" description="Polar residues" evidence="1">
    <location>
        <begin position="1"/>
        <end position="19"/>
    </location>
</feature>
<evidence type="ECO:0000313" key="3">
    <source>
        <dbReference type="Proteomes" id="UP000076863"/>
    </source>
</evidence>
<name>A0A167F302_9HYPO</name>
<feature type="region of interest" description="Disordered" evidence="1">
    <location>
        <begin position="79"/>
        <end position="136"/>
    </location>
</feature>
<proteinExistence type="predicted"/>
<sequence>MDTRTSASESKQSYPTQVWSTAAAAPSTSSIADQPQEASAAQTVSFPHIEFLPLWIPQQSTIYHAQLLHYNKLISPTRGGGLQTPPLPPVVTSPPVQTAPRSRTSSRASLKDKEHTPAKLTTAPGNRNRSSQNSDKNRLVITLARWRTGEASLSDDDLARITRLSFETAYNARRQPHLESLYYTLA</sequence>
<feature type="region of interest" description="Disordered" evidence="1">
    <location>
        <begin position="1"/>
        <end position="36"/>
    </location>
</feature>
<feature type="compositionally biased region" description="Low complexity" evidence="1">
    <location>
        <begin position="93"/>
        <end position="108"/>
    </location>
</feature>
<dbReference type="AlphaFoldDB" id="A0A167F302"/>
<feature type="compositionally biased region" description="Low complexity" evidence="1">
    <location>
        <begin position="20"/>
        <end position="30"/>
    </location>
</feature>
<reference evidence="2 3" key="1">
    <citation type="journal article" date="2016" name="Genome Biol. Evol.">
        <title>Divergent and convergent evolution of fungal pathogenicity.</title>
        <authorList>
            <person name="Shang Y."/>
            <person name="Xiao G."/>
            <person name="Zheng P."/>
            <person name="Cen K."/>
            <person name="Zhan S."/>
            <person name="Wang C."/>
        </authorList>
    </citation>
    <scope>NUCLEOTIDE SEQUENCE [LARGE SCALE GENOMIC DNA]</scope>
    <source>
        <strain evidence="2 3">RCEF 3172</strain>
    </source>
</reference>
<dbReference type="Proteomes" id="UP000076863">
    <property type="component" value="Unassembled WGS sequence"/>
</dbReference>
<comment type="caution">
    <text evidence="2">The sequence shown here is derived from an EMBL/GenBank/DDBJ whole genome shotgun (WGS) entry which is preliminary data.</text>
</comment>
<accession>A0A167F302</accession>
<evidence type="ECO:0000313" key="2">
    <source>
        <dbReference type="EMBL" id="OAA44729.1"/>
    </source>
</evidence>
<keyword evidence="3" id="KW-1185">Reference proteome</keyword>
<gene>
    <name evidence="2" type="ORF">BBO_04212</name>
</gene>
<protein>
    <submittedName>
        <fullName evidence="2">PAP/25A-associated-like protein</fullName>
    </submittedName>
</protein>
<evidence type="ECO:0000256" key="1">
    <source>
        <dbReference type="SAM" id="MobiDB-lite"/>
    </source>
</evidence>
<organism evidence="2 3">
    <name type="scientific">Beauveria brongniartii RCEF 3172</name>
    <dbReference type="NCBI Taxonomy" id="1081107"/>
    <lineage>
        <taxon>Eukaryota</taxon>
        <taxon>Fungi</taxon>
        <taxon>Dikarya</taxon>
        <taxon>Ascomycota</taxon>
        <taxon>Pezizomycotina</taxon>
        <taxon>Sordariomycetes</taxon>
        <taxon>Hypocreomycetidae</taxon>
        <taxon>Hypocreales</taxon>
        <taxon>Cordycipitaceae</taxon>
        <taxon>Beauveria</taxon>
        <taxon>Beauveria brongniartii</taxon>
    </lineage>
</organism>